<dbReference type="Proteomes" id="UP001295794">
    <property type="component" value="Unassembled WGS sequence"/>
</dbReference>
<proteinExistence type="predicted"/>
<accession>A0AAD2K220</accession>
<evidence type="ECO:0000313" key="3">
    <source>
        <dbReference type="Proteomes" id="UP001295794"/>
    </source>
</evidence>
<evidence type="ECO:0000313" key="2">
    <source>
        <dbReference type="EMBL" id="CAK5274584.1"/>
    </source>
</evidence>
<dbReference type="EMBL" id="CAVNYO010000403">
    <property type="protein sequence ID" value="CAK5274584.1"/>
    <property type="molecule type" value="Genomic_DNA"/>
</dbReference>
<sequence>MCSRTMSHYHRLPSSYKESRTRGMAEYTRTTYTCGNGERITEDDSFPYRPSLARWLRSQRDGTSSARQLCYRFQELQVDLDSSYDQSQRCPPQ</sequence>
<keyword evidence="3" id="KW-1185">Reference proteome</keyword>
<name>A0AAD2K220_9AGAR</name>
<protein>
    <submittedName>
        <fullName evidence="2">Uncharacterized protein</fullName>
    </submittedName>
</protein>
<evidence type="ECO:0000256" key="1">
    <source>
        <dbReference type="SAM" id="MobiDB-lite"/>
    </source>
</evidence>
<reference evidence="2" key="1">
    <citation type="submission" date="2023-11" db="EMBL/GenBank/DDBJ databases">
        <authorList>
            <person name="De Vega J J."/>
            <person name="De Vega J J."/>
        </authorList>
    </citation>
    <scope>NUCLEOTIDE SEQUENCE</scope>
</reference>
<organism evidence="2 3">
    <name type="scientific">Mycena citricolor</name>
    <dbReference type="NCBI Taxonomy" id="2018698"/>
    <lineage>
        <taxon>Eukaryota</taxon>
        <taxon>Fungi</taxon>
        <taxon>Dikarya</taxon>
        <taxon>Basidiomycota</taxon>
        <taxon>Agaricomycotina</taxon>
        <taxon>Agaricomycetes</taxon>
        <taxon>Agaricomycetidae</taxon>
        <taxon>Agaricales</taxon>
        <taxon>Marasmiineae</taxon>
        <taxon>Mycenaceae</taxon>
        <taxon>Mycena</taxon>
    </lineage>
</organism>
<feature type="region of interest" description="Disordered" evidence="1">
    <location>
        <begin position="1"/>
        <end position="22"/>
    </location>
</feature>
<feature type="non-terminal residue" evidence="2">
    <location>
        <position position="1"/>
    </location>
</feature>
<gene>
    <name evidence="2" type="ORF">MYCIT1_LOCUS21827</name>
</gene>
<dbReference type="AlphaFoldDB" id="A0AAD2K220"/>
<comment type="caution">
    <text evidence="2">The sequence shown here is derived from an EMBL/GenBank/DDBJ whole genome shotgun (WGS) entry which is preliminary data.</text>
</comment>